<name>A0AA36E5T8_LACSI</name>
<reference evidence="3" key="1">
    <citation type="submission" date="2023-04" db="EMBL/GenBank/DDBJ databases">
        <authorList>
            <person name="Vijverberg K."/>
            <person name="Xiong W."/>
            <person name="Schranz E."/>
        </authorList>
    </citation>
    <scope>NUCLEOTIDE SEQUENCE</scope>
</reference>
<keyword evidence="4" id="KW-1185">Reference proteome</keyword>
<dbReference type="EMBL" id="OX465080">
    <property type="protein sequence ID" value="CAI9283288.1"/>
    <property type="molecule type" value="Genomic_DNA"/>
</dbReference>
<sequence length="173" mass="19316">MVREENNCPCENPARNTPPTTGITRRNHRYPAEEGGGPQDPDVGCSGQSCRSCTAGAIADCVAVCCCPCAVVNFFTLTCLKLPWMMGRKCLGLGNKKKKKLKNEEKEKDRSGILRKIEGLESKKSENLRALEEQEDEKNEHSARFETEVWLELYKVDELGFGRVSFTGIQSLE</sequence>
<dbReference type="Proteomes" id="UP001177003">
    <property type="component" value="Chromosome 4"/>
</dbReference>
<feature type="compositionally biased region" description="Polar residues" evidence="2">
    <location>
        <begin position="14"/>
        <end position="24"/>
    </location>
</feature>
<feature type="coiled-coil region" evidence="1">
    <location>
        <begin position="103"/>
        <end position="148"/>
    </location>
</feature>
<evidence type="ECO:0000256" key="2">
    <source>
        <dbReference type="SAM" id="MobiDB-lite"/>
    </source>
</evidence>
<organism evidence="3 4">
    <name type="scientific">Lactuca saligna</name>
    <name type="common">Willowleaf lettuce</name>
    <dbReference type="NCBI Taxonomy" id="75948"/>
    <lineage>
        <taxon>Eukaryota</taxon>
        <taxon>Viridiplantae</taxon>
        <taxon>Streptophyta</taxon>
        <taxon>Embryophyta</taxon>
        <taxon>Tracheophyta</taxon>
        <taxon>Spermatophyta</taxon>
        <taxon>Magnoliopsida</taxon>
        <taxon>eudicotyledons</taxon>
        <taxon>Gunneridae</taxon>
        <taxon>Pentapetalae</taxon>
        <taxon>asterids</taxon>
        <taxon>campanulids</taxon>
        <taxon>Asterales</taxon>
        <taxon>Asteraceae</taxon>
        <taxon>Cichorioideae</taxon>
        <taxon>Cichorieae</taxon>
        <taxon>Lactucinae</taxon>
        <taxon>Lactuca</taxon>
    </lineage>
</organism>
<keyword evidence="1" id="KW-0175">Coiled coil</keyword>
<dbReference type="PANTHER" id="PTHR33264">
    <property type="entry name" value="EXPRESSED PROTEIN"/>
    <property type="match status" value="1"/>
</dbReference>
<accession>A0AA36E5T8</accession>
<feature type="region of interest" description="Disordered" evidence="2">
    <location>
        <begin position="1"/>
        <end position="42"/>
    </location>
</feature>
<evidence type="ECO:0000313" key="3">
    <source>
        <dbReference type="EMBL" id="CAI9283288.1"/>
    </source>
</evidence>
<dbReference type="AlphaFoldDB" id="A0AA36E5T8"/>
<gene>
    <name evidence="3" type="ORF">LSALG_LOCUS22891</name>
</gene>
<protein>
    <submittedName>
        <fullName evidence="3">Uncharacterized protein</fullName>
    </submittedName>
</protein>
<proteinExistence type="predicted"/>
<evidence type="ECO:0000313" key="4">
    <source>
        <dbReference type="Proteomes" id="UP001177003"/>
    </source>
</evidence>
<evidence type="ECO:0000256" key="1">
    <source>
        <dbReference type="SAM" id="Coils"/>
    </source>
</evidence>
<dbReference type="PANTHER" id="PTHR33264:SF6">
    <property type="entry name" value="OS01G0638800 PROTEIN"/>
    <property type="match status" value="1"/>
</dbReference>